<feature type="transmembrane region" description="Helical" evidence="10">
    <location>
        <begin position="53"/>
        <end position="73"/>
    </location>
</feature>
<keyword evidence="6" id="KW-0630">Potassium</keyword>
<dbReference type="PROSITE" id="PS51201">
    <property type="entry name" value="RCK_N"/>
    <property type="match status" value="1"/>
</dbReference>
<keyword evidence="14" id="KW-1185">Reference proteome</keyword>
<keyword evidence="7 10" id="KW-1133">Transmembrane helix</keyword>
<evidence type="ECO:0000256" key="4">
    <source>
        <dbReference type="ARBA" id="ARBA00022538"/>
    </source>
</evidence>
<sequence>MHGALTLVLTLLAVTVCAVAVFRAFNLPAVLAYLAVGAALGPHAAGLVPDNAQARYLAEFGVVFLMFSIGLEFSLPRLFAMKRIVLGLGGLQVLGSMLLFGLLCWLLGQSLTASFAVASVITMSSTAMLSKLLVDRMELETPHGRQVIGVLLFQDLAVVPLLILIPALAQPGEALGYTLFMAALKAVAVLALILYFGQRLMKRWFTIVARRKSSELFMLNVLFITLGLSWVTEMAGLSLALGAFLAGMLISETEFRIQVEEDIKPFRDMLLGLFMITVGMFLDVHVIISNLQWLVLILFGLLLLKFAVVAGASRWLEGLDGTAVRAGLWLCAGGEFGFVLLTLAADVEAVPHDVLQLVMAALVLSLLIAPIIVQYSDKIVLRFVASEWMLRSMELTRVAAKSIATDKHVIICGYGRTGQYLARLLEQEGIGYVALDLDPDRIQEAAAAGDPVVFGDSSRHETLVAAGLMRASAVVIAYNDEHATTKVLHHVLAARPGLPVIARSQDERDMERLIQRGAAEVVPEMLETSIMLATHTLTLIGTPIARVIRRMRQIRTQRYSLMKGFFLGASDMDEGNDAQEARLHSVSLPPGAYGVSRRLGDLVLDVCPAKVAAVRRRGVRSLDPAADMLLEAGDVVVLLGLPGGLAAAEEKLLKGS</sequence>
<feature type="transmembrane region" description="Helical" evidence="10">
    <location>
        <begin position="174"/>
        <end position="196"/>
    </location>
</feature>
<feature type="transmembrane region" description="Helical" evidence="10">
    <location>
        <begin position="114"/>
        <end position="134"/>
    </location>
</feature>
<evidence type="ECO:0000256" key="1">
    <source>
        <dbReference type="ARBA" id="ARBA00004141"/>
    </source>
</evidence>
<dbReference type="PANTHER" id="PTHR46157:SF4">
    <property type="entry name" value="K(+) EFFLUX ANTIPORTER 3, CHLOROPLASTIC"/>
    <property type="match status" value="1"/>
</dbReference>
<dbReference type="Proteomes" id="UP000778523">
    <property type="component" value="Unassembled WGS sequence"/>
</dbReference>
<dbReference type="Gene3D" id="3.40.50.720">
    <property type="entry name" value="NAD(P)-binding Rossmann-like Domain"/>
    <property type="match status" value="1"/>
</dbReference>
<feature type="transmembrane region" description="Helical" evidence="10">
    <location>
        <begin position="294"/>
        <end position="316"/>
    </location>
</feature>
<evidence type="ECO:0000256" key="8">
    <source>
        <dbReference type="ARBA" id="ARBA00023065"/>
    </source>
</evidence>
<keyword evidence="8" id="KW-0406">Ion transport</keyword>
<comment type="caution">
    <text evidence="13">The sequence shown here is derived from an EMBL/GenBank/DDBJ whole genome shotgun (WGS) entry which is preliminary data.</text>
</comment>
<dbReference type="InterPro" id="IPR038770">
    <property type="entry name" value="Na+/solute_symporter_sf"/>
</dbReference>
<proteinExistence type="predicted"/>
<feature type="transmembrane region" description="Helical" evidence="10">
    <location>
        <begin position="328"/>
        <end position="345"/>
    </location>
</feature>
<evidence type="ECO:0000256" key="6">
    <source>
        <dbReference type="ARBA" id="ARBA00022958"/>
    </source>
</evidence>
<dbReference type="InterPro" id="IPR006037">
    <property type="entry name" value="RCK_C"/>
</dbReference>
<feature type="domain" description="RCK C-terminal" evidence="12">
    <location>
        <begin position="570"/>
        <end position="654"/>
    </location>
</feature>
<evidence type="ECO:0000313" key="14">
    <source>
        <dbReference type="Proteomes" id="UP000778523"/>
    </source>
</evidence>
<accession>A0ABX2IQQ0</accession>
<evidence type="ECO:0000256" key="7">
    <source>
        <dbReference type="ARBA" id="ARBA00022989"/>
    </source>
</evidence>
<dbReference type="InterPro" id="IPR036291">
    <property type="entry name" value="NAD(P)-bd_dom_sf"/>
</dbReference>
<feature type="transmembrane region" description="Helical" evidence="10">
    <location>
        <begin position="357"/>
        <end position="375"/>
    </location>
</feature>
<feature type="domain" description="RCK N-terminal" evidence="11">
    <location>
        <begin position="406"/>
        <end position="523"/>
    </location>
</feature>
<evidence type="ECO:0000256" key="2">
    <source>
        <dbReference type="ARBA" id="ARBA00022448"/>
    </source>
</evidence>
<evidence type="ECO:0000256" key="9">
    <source>
        <dbReference type="ARBA" id="ARBA00023136"/>
    </source>
</evidence>
<reference evidence="13 14" key="1">
    <citation type="submission" date="2020-06" db="EMBL/GenBank/DDBJ databases">
        <title>Draft genome of Uliginosibacterium sp. IMCC34675.</title>
        <authorList>
            <person name="Song J."/>
        </authorList>
    </citation>
    <scope>NUCLEOTIDE SEQUENCE [LARGE SCALE GENOMIC DNA]</scope>
    <source>
        <strain evidence="13 14">IMCC34675</strain>
    </source>
</reference>
<evidence type="ECO:0000313" key="13">
    <source>
        <dbReference type="EMBL" id="NSL56460.1"/>
    </source>
</evidence>
<evidence type="ECO:0000259" key="11">
    <source>
        <dbReference type="PROSITE" id="PS51201"/>
    </source>
</evidence>
<dbReference type="InterPro" id="IPR036721">
    <property type="entry name" value="RCK_C_sf"/>
</dbReference>
<dbReference type="EMBL" id="JABCSC020000004">
    <property type="protein sequence ID" value="NSL56460.1"/>
    <property type="molecule type" value="Genomic_DNA"/>
</dbReference>
<dbReference type="InterPro" id="IPR003148">
    <property type="entry name" value="RCK_N"/>
</dbReference>
<feature type="transmembrane region" description="Helical" evidence="10">
    <location>
        <begin position="269"/>
        <end position="288"/>
    </location>
</feature>
<dbReference type="SUPFAM" id="SSF116726">
    <property type="entry name" value="TrkA C-terminal domain-like"/>
    <property type="match status" value="1"/>
</dbReference>
<evidence type="ECO:0000259" key="12">
    <source>
        <dbReference type="PROSITE" id="PS51202"/>
    </source>
</evidence>
<dbReference type="Gene3D" id="1.20.1530.20">
    <property type="match status" value="1"/>
</dbReference>
<comment type="subcellular location">
    <subcellularLocation>
        <location evidence="1">Membrane</location>
        <topology evidence="1">Multi-pass membrane protein</topology>
    </subcellularLocation>
</comment>
<dbReference type="SUPFAM" id="SSF51735">
    <property type="entry name" value="NAD(P)-binding Rossmann-fold domains"/>
    <property type="match status" value="1"/>
</dbReference>
<dbReference type="InterPro" id="IPR006153">
    <property type="entry name" value="Cation/H_exchanger_TM"/>
</dbReference>
<evidence type="ECO:0000256" key="3">
    <source>
        <dbReference type="ARBA" id="ARBA00022449"/>
    </source>
</evidence>
<dbReference type="PROSITE" id="PS51202">
    <property type="entry name" value="RCK_C"/>
    <property type="match status" value="1"/>
</dbReference>
<protein>
    <submittedName>
        <fullName evidence="13">Cation:proton antiporter</fullName>
    </submittedName>
</protein>
<evidence type="ECO:0000256" key="10">
    <source>
        <dbReference type="SAM" id="Phobius"/>
    </source>
</evidence>
<keyword evidence="3" id="KW-0050">Antiport</keyword>
<feature type="transmembrane region" description="Helical" evidence="10">
    <location>
        <begin position="146"/>
        <end position="168"/>
    </location>
</feature>
<organism evidence="13 14">
    <name type="scientific">Uliginosibacterium aquaticum</name>
    <dbReference type="NCBI Taxonomy" id="2731212"/>
    <lineage>
        <taxon>Bacteria</taxon>
        <taxon>Pseudomonadati</taxon>
        <taxon>Pseudomonadota</taxon>
        <taxon>Betaproteobacteria</taxon>
        <taxon>Rhodocyclales</taxon>
        <taxon>Zoogloeaceae</taxon>
        <taxon>Uliginosibacterium</taxon>
    </lineage>
</organism>
<evidence type="ECO:0000256" key="5">
    <source>
        <dbReference type="ARBA" id="ARBA00022692"/>
    </source>
</evidence>
<dbReference type="PANTHER" id="PTHR46157">
    <property type="entry name" value="K(+) EFFLUX ANTIPORTER 3, CHLOROPLASTIC"/>
    <property type="match status" value="1"/>
</dbReference>
<dbReference type="Pfam" id="PF00999">
    <property type="entry name" value="Na_H_Exchanger"/>
    <property type="match status" value="1"/>
</dbReference>
<name>A0ABX2IQQ0_9RHOO</name>
<feature type="transmembrane region" description="Helical" evidence="10">
    <location>
        <begin position="216"/>
        <end position="232"/>
    </location>
</feature>
<gene>
    <name evidence="13" type="ORF">HJ583_015610</name>
</gene>
<keyword evidence="9 10" id="KW-0472">Membrane</keyword>
<keyword evidence="2" id="KW-0813">Transport</keyword>
<dbReference type="Pfam" id="PF02254">
    <property type="entry name" value="TrkA_N"/>
    <property type="match status" value="1"/>
</dbReference>
<feature type="transmembrane region" description="Helical" evidence="10">
    <location>
        <begin position="85"/>
        <end position="108"/>
    </location>
</feature>
<keyword evidence="4" id="KW-0633">Potassium transport</keyword>
<dbReference type="RefSeq" id="WP_170022791.1">
    <property type="nucleotide sequence ID" value="NZ_JABCSC020000004.1"/>
</dbReference>
<keyword evidence="5 10" id="KW-0812">Transmembrane</keyword>
<dbReference type="Gene3D" id="3.30.70.1450">
    <property type="entry name" value="Regulator of K+ conductance, C-terminal domain"/>
    <property type="match status" value="1"/>
</dbReference>